<dbReference type="AlphaFoldDB" id="A0A0A9BMZ0"/>
<reference evidence="1" key="1">
    <citation type="submission" date="2014-09" db="EMBL/GenBank/DDBJ databases">
        <authorList>
            <person name="Magalhaes I.L.F."/>
            <person name="Oliveira U."/>
            <person name="Santos F.R."/>
            <person name="Vidigal T.H.D.A."/>
            <person name="Brescovit A.D."/>
            <person name="Santos A.J."/>
        </authorList>
    </citation>
    <scope>NUCLEOTIDE SEQUENCE</scope>
    <source>
        <tissue evidence="1">Shoot tissue taken approximately 20 cm above the soil surface</tissue>
    </source>
</reference>
<accession>A0A0A9BMZ0</accession>
<reference evidence="1" key="2">
    <citation type="journal article" date="2015" name="Data Brief">
        <title>Shoot transcriptome of the giant reed, Arundo donax.</title>
        <authorList>
            <person name="Barrero R.A."/>
            <person name="Guerrero F.D."/>
            <person name="Moolhuijzen P."/>
            <person name="Goolsby J.A."/>
            <person name="Tidwell J."/>
            <person name="Bellgard S.E."/>
            <person name="Bellgard M.I."/>
        </authorList>
    </citation>
    <scope>NUCLEOTIDE SEQUENCE</scope>
    <source>
        <tissue evidence="1">Shoot tissue taken approximately 20 cm above the soil surface</tissue>
    </source>
</reference>
<evidence type="ECO:0000313" key="1">
    <source>
        <dbReference type="EMBL" id="JAD63538.1"/>
    </source>
</evidence>
<sequence>MDTNEIARSTVSRTYQKGHMTLARRGDLDERSWRQQWQGREDLGRPLVRFAVESGDRGRRAEIGRRGKVATRTEQR</sequence>
<organism evidence="1">
    <name type="scientific">Arundo donax</name>
    <name type="common">Giant reed</name>
    <name type="synonym">Donax arundinaceus</name>
    <dbReference type="NCBI Taxonomy" id="35708"/>
    <lineage>
        <taxon>Eukaryota</taxon>
        <taxon>Viridiplantae</taxon>
        <taxon>Streptophyta</taxon>
        <taxon>Embryophyta</taxon>
        <taxon>Tracheophyta</taxon>
        <taxon>Spermatophyta</taxon>
        <taxon>Magnoliopsida</taxon>
        <taxon>Liliopsida</taxon>
        <taxon>Poales</taxon>
        <taxon>Poaceae</taxon>
        <taxon>PACMAD clade</taxon>
        <taxon>Arundinoideae</taxon>
        <taxon>Arundineae</taxon>
        <taxon>Arundo</taxon>
    </lineage>
</organism>
<name>A0A0A9BMZ0_ARUDO</name>
<protein>
    <submittedName>
        <fullName evidence="1">Uncharacterized protein</fullName>
    </submittedName>
</protein>
<dbReference type="EMBL" id="GBRH01234357">
    <property type="protein sequence ID" value="JAD63538.1"/>
    <property type="molecule type" value="Transcribed_RNA"/>
</dbReference>
<proteinExistence type="predicted"/>